<keyword evidence="2" id="KW-1185">Reference proteome</keyword>
<sequence length="78" mass="9356">MNTLFHTPRHKPQLHPAIRAIRIVVSWVTGIAASWKRFTERRALQRCEYLNDHALRDIGVWREPETKVDEWWKMNPPP</sequence>
<dbReference type="EMBL" id="JACHWB010000008">
    <property type="protein sequence ID" value="MBB3021257.1"/>
    <property type="molecule type" value="Genomic_DNA"/>
</dbReference>
<protein>
    <submittedName>
        <fullName evidence="1">Uncharacterized protein YjiS (DUF1127 family)</fullName>
    </submittedName>
</protein>
<dbReference type="AlphaFoldDB" id="A0A7W4VQU9"/>
<name>A0A7W4VQU9_9HYPH</name>
<dbReference type="RefSeq" id="WP_183453995.1">
    <property type="nucleotide sequence ID" value="NZ_JACHWB010000008.1"/>
</dbReference>
<gene>
    <name evidence="1" type="ORF">FHR70_004348</name>
</gene>
<accession>A0A7W4VQU9</accession>
<reference evidence="1 2" key="1">
    <citation type="submission" date="2020-08" db="EMBL/GenBank/DDBJ databases">
        <title>The Agave Microbiome: Exploring the role of microbial communities in plant adaptations to desert environments.</title>
        <authorList>
            <person name="Partida-Martinez L.P."/>
        </authorList>
    </citation>
    <scope>NUCLEOTIDE SEQUENCE [LARGE SCALE GENOMIC DNA]</scope>
    <source>
        <strain evidence="1 2">AT3.9</strain>
    </source>
</reference>
<evidence type="ECO:0000313" key="1">
    <source>
        <dbReference type="EMBL" id="MBB3021257.1"/>
    </source>
</evidence>
<organism evidence="1 2">
    <name type="scientific">Microvirga lupini</name>
    <dbReference type="NCBI Taxonomy" id="420324"/>
    <lineage>
        <taxon>Bacteria</taxon>
        <taxon>Pseudomonadati</taxon>
        <taxon>Pseudomonadota</taxon>
        <taxon>Alphaproteobacteria</taxon>
        <taxon>Hyphomicrobiales</taxon>
        <taxon>Methylobacteriaceae</taxon>
        <taxon>Microvirga</taxon>
    </lineage>
</organism>
<comment type="caution">
    <text evidence="1">The sequence shown here is derived from an EMBL/GenBank/DDBJ whole genome shotgun (WGS) entry which is preliminary data.</text>
</comment>
<dbReference type="Proteomes" id="UP000532010">
    <property type="component" value="Unassembled WGS sequence"/>
</dbReference>
<evidence type="ECO:0000313" key="2">
    <source>
        <dbReference type="Proteomes" id="UP000532010"/>
    </source>
</evidence>
<proteinExistence type="predicted"/>